<dbReference type="PANTHER" id="PTHR30489">
    <property type="entry name" value="LIPOPROTEIN-RELEASING SYSTEM TRANSMEMBRANE PROTEIN LOLE"/>
    <property type="match status" value="1"/>
</dbReference>
<comment type="caution">
    <text evidence="10">The sequence shown here is derived from an EMBL/GenBank/DDBJ whole genome shotgun (WGS) entry which is preliminary data.</text>
</comment>
<evidence type="ECO:0000259" key="9">
    <source>
        <dbReference type="Pfam" id="PF12704"/>
    </source>
</evidence>
<feature type="domain" description="ABC3 transporter permease C-terminal" evidence="8">
    <location>
        <begin position="290"/>
        <end position="408"/>
    </location>
</feature>
<keyword evidence="4 7" id="KW-0812">Transmembrane</keyword>
<gene>
    <name evidence="10" type="ORF">ACFS25_15420</name>
</gene>
<feature type="domain" description="MacB-like periplasmic core" evidence="9">
    <location>
        <begin position="24"/>
        <end position="258"/>
    </location>
</feature>
<evidence type="ECO:0000256" key="3">
    <source>
        <dbReference type="ARBA" id="ARBA00022475"/>
    </source>
</evidence>
<protein>
    <submittedName>
        <fullName evidence="10">ABC transporter permease</fullName>
    </submittedName>
</protein>
<keyword evidence="3" id="KW-1003">Cell membrane</keyword>
<dbReference type="RefSeq" id="WP_381502614.1">
    <property type="nucleotide sequence ID" value="NZ_JBHUOM010000012.1"/>
</dbReference>
<feature type="transmembrane region" description="Helical" evidence="7">
    <location>
        <begin position="23"/>
        <end position="41"/>
    </location>
</feature>
<keyword evidence="11" id="KW-1185">Reference proteome</keyword>
<feature type="transmembrane region" description="Helical" evidence="7">
    <location>
        <begin position="333"/>
        <end position="359"/>
    </location>
</feature>
<dbReference type="InterPro" id="IPR025857">
    <property type="entry name" value="MacB_PCD"/>
</dbReference>
<sequence>MAKHQHNINAEISVTYIVASKKLTLVAALGVTIGIAIFIFMNSMTAGFTRKSSALIFKNTPHIRVYKDDQMSEPLIQYTDNRRIAVISNPKIVPQSDRIIDPNRVIDLLKKQQNVTLVMPQVAVSLFYNSGKSQLPGAASGVRIDEADRMFDIGSTMVEGNMEHLKTTPNGMLLGVGVATKMGVKTGDNVSITSSRNITRVMKVVGLFKTNNSTVDKIKSYINISSAQQLLGQSPSYVSDIDVNVLDYDKAPDYSAKLSALTGYKAEDWKAANATLVSGANMRDIMVSAISMSILLVAGFGIYNILNMTISQKINDIAILKAMGFQGRDVIKIFVLQGAIIGFMGIIMGLMLAALLIYLMSRVYVGGDIGYFPIGFELATVIKGSLFGMVITLLASYLPARKAANVDPVSIFRK</sequence>
<evidence type="ECO:0000256" key="5">
    <source>
        <dbReference type="ARBA" id="ARBA00022989"/>
    </source>
</evidence>
<evidence type="ECO:0000256" key="4">
    <source>
        <dbReference type="ARBA" id="ARBA00022692"/>
    </source>
</evidence>
<dbReference type="Pfam" id="PF02687">
    <property type="entry name" value="FtsX"/>
    <property type="match status" value="1"/>
</dbReference>
<feature type="transmembrane region" description="Helical" evidence="7">
    <location>
        <begin position="285"/>
        <end position="306"/>
    </location>
</feature>
<evidence type="ECO:0000313" key="11">
    <source>
        <dbReference type="Proteomes" id="UP001597512"/>
    </source>
</evidence>
<dbReference type="InterPro" id="IPR003838">
    <property type="entry name" value="ABC3_permease_C"/>
</dbReference>
<dbReference type="Proteomes" id="UP001597512">
    <property type="component" value="Unassembled WGS sequence"/>
</dbReference>
<comment type="similarity">
    <text evidence="2">Belongs to the ABC-4 integral membrane protein family. LolC/E subfamily.</text>
</comment>
<keyword evidence="5 7" id="KW-1133">Transmembrane helix</keyword>
<evidence type="ECO:0000256" key="7">
    <source>
        <dbReference type="SAM" id="Phobius"/>
    </source>
</evidence>
<dbReference type="PANTHER" id="PTHR30489:SF0">
    <property type="entry name" value="LIPOPROTEIN-RELEASING SYSTEM TRANSMEMBRANE PROTEIN LOLE"/>
    <property type="match status" value="1"/>
</dbReference>
<reference evidence="11" key="1">
    <citation type="journal article" date="2019" name="Int. J. Syst. Evol. Microbiol.">
        <title>The Global Catalogue of Microorganisms (GCM) 10K type strain sequencing project: providing services to taxonomists for standard genome sequencing and annotation.</title>
        <authorList>
            <consortium name="The Broad Institute Genomics Platform"/>
            <consortium name="The Broad Institute Genome Sequencing Center for Infectious Disease"/>
            <person name="Wu L."/>
            <person name="Ma J."/>
        </authorList>
    </citation>
    <scope>NUCLEOTIDE SEQUENCE [LARGE SCALE GENOMIC DNA]</scope>
    <source>
        <strain evidence="11">KCTC 52490</strain>
    </source>
</reference>
<name>A0ABW6AI60_9BACT</name>
<evidence type="ECO:0000256" key="6">
    <source>
        <dbReference type="ARBA" id="ARBA00023136"/>
    </source>
</evidence>
<evidence type="ECO:0000256" key="2">
    <source>
        <dbReference type="ARBA" id="ARBA00005236"/>
    </source>
</evidence>
<evidence type="ECO:0000313" key="10">
    <source>
        <dbReference type="EMBL" id="MFD2935181.1"/>
    </source>
</evidence>
<dbReference type="Pfam" id="PF12704">
    <property type="entry name" value="MacB_PCD"/>
    <property type="match status" value="1"/>
</dbReference>
<evidence type="ECO:0000256" key="1">
    <source>
        <dbReference type="ARBA" id="ARBA00004651"/>
    </source>
</evidence>
<organism evidence="10 11">
    <name type="scientific">Spirosoma flavum</name>
    <dbReference type="NCBI Taxonomy" id="2048557"/>
    <lineage>
        <taxon>Bacteria</taxon>
        <taxon>Pseudomonadati</taxon>
        <taxon>Bacteroidota</taxon>
        <taxon>Cytophagia</taxon>
        <taxon>Cytophagales</taxon>
        <taxon>Cytophagaceae</taxon>
        <taxon>Spirosoma</taxon>
    </lineage>
</organism>
<dbReference type="InterPro" id="IPR051447">
    <property type="entry name" value="Lipoprotein-release_system"/>
</dbReference>
<accession>A0ABW6AI60</accession>
<dbReference type="EMBL" id="JBHUOM010000012">
    <property type="protein sequence ID" value="MFD2935181.1"/>
    <property type="molecule type" value="Genomic_DNA"/>
</dbReference>
<comment type="subcellular location">
    <subcellularLocation>
        <location evidence="1">Cell membrane</location>
        <topology evidence="1">Multi-pass membrane protein</topology>
    </subcellularLocation>
</comment>
<proteinExistence type="inferred from homology"/>
<keyword evidence="6 7" id="KW-0472">Membrane</keyword>
<evidence type="ECO:0000259" key="8">
    <source>
        <dbReference type="Pfam" id="PF02687"/>
    </source>
</evidence>
<feature type="transmembrane region" description="Helical" evidence="7">
    <location>
        <begin position="371"/>
        <end position="395"/>
    </location>
</feature>